<evidence type="ECO:0000256" key="7">
    <source>
        <dbReference type="ARBA" id="ARBA00023160"/>
    </source>
</evidence>
<evidence type="ECO:0000313" key="10">
    <source>
        <dbReference type="EMBL" id="HIW94129.1"/>
    </source>
</evidence>
<protein>
    <submittedName>
        <fullName evidence="10">Acyl-ACP thioesterase</fullName>
    </submittedName>
</protein>
<evidence type="ECO:0000259" key="9">
    <source>
        <dbReference type="Pfam" id="PF20791"/>
    </source>
</evidence>
<dbReference type="GO" id="GO:0016297">
    <property type="term" value="F:fatty acyl-[ACP] hydrolase activity"/>
    <property type="evidence" value="ECO:0007669"/>
    <property type="project" value="InterPro"/>
</dbReference>
<gene>
    <name evidence="10" type="ORF">H9868_06260</name>
</gene>
<dbReference type="EMBL" id="DXGA01000130">
    <property type="protein sequence ID" value="HIW94129.1"/>
    <property type="molecule type" value="Genomic_DNA"/>
</dbReference>
<reference evidence="10" key="2">
    <citation type="submission" date="2021-04" db="EMBL/GenBank/DDBJ databases">
        <authorList>
            <person name="Gilroy R."/>
        </authorList>
    </citation>
    <scope>NUCLEOTIDE SEQUENCE</scope>
    <source>
        <strain evidence="10">ChiGjej6B6-1540</strain>
    </source>
</reference>
<proteinExistence type="inferred from homology"/>
<feature type="domain" description="Acyl-ACP thioesterase-like C-terminal" evidence="9">
    <location>
        <begin position="162"/>
        <end position="223"/>
    </location>
</feature>
<evidence type="ECO:0000256" key="1">
    <source>
        <dbReference type="ARBA" id="ARBA00006500"/>
    </source>
</evidence>
<evidence type="ECO:0000256" key="6">
    <source>
        <dbReference type="ARBA" id="ARBA00023098"/>
    </source>
</evidence>
<sequence>MSTDFSYTYLVDSRSIDLFQQCRPSALLGFLQEAATKASLTLNVSREEMIERHHAFWMLARIWYRLDRPLLGGEEVTIRTSYRFGKGASMYRDYALYIDGQQVGEAVSTWVLADIVEHKLLRLSSFPEFAAAASVATEAERQQRPLPRVRLPKEMALAGPRKMRYSDTDMNRHVNNTRYADFACDAVHLEELGQGKFVSSFQVDFLAECRAGETLELYTAQNEAGDVWYAKGADEGGQNRFDASLTLSDLPEGLPDRPWDKLF</sequence>
<evidence type="ECO:0000256" key="2">
    <source>
        <dbReference type="ARBA" id="ARBA00022516"/>
    </source>
</evidence>
<keyword evidence="6" id="KW-0443">Lipid metabolism</keyword>
<keyword evidence="2" id="KW-0444">Lipid biosynthesis</keyword>
<organism evidence="10 11">
    <name type="scientific">Candidatus Flavonifractor merdipullorum</name>
    <dbReference type="NCBI Taxonomy" id="2838590"/>
    <lineage>
        <taxon>Bacteria</taxon>
        <taxon>Bacillati</taxon>
        <taxon>Bacillota</taxon>
        <taxon>Clostridia</taxon>
        <taxon>Eubacteriales</taxon>
        <taxon>Oscillospiraceae</taxon>
        <taxon>Flavonifractor</taxon>
    </lineage>
</organism>
<dbReference type="InterPro" id="IPR029069">
    <property type="entry name" value="HotDog_dom_sf"/>
</dbReference>
<dbReference type="InterPro" id="IPR002864">
    <property type="entry name" value="Acyl-ACP_thioesterase_NHD"/>
</dbReference>
<evidence type="ECO:0000259" key="8">
    <source>
        <dbReference type="Pfam" id="PF01643"/>
    </source>
</evidence>
<dbReference type="CDD" id="cd00586">
    <property type="entry name" value="4HBT"/>
    <property type="match status" value="1"/>
</dbReference>
<name>A0A9D1RTY3_9FIRM</name>
<evidence type="ECO:0000256" key="5">
    <source>
        <dbReference type="ARBA" id="ARBA00022946"/>
    </source>
</evidence>
<dbReference type="InterPro" id="IPR049427">
    <property type="entry name" value="Acyl-ACP_TE_C"/>
</dbReference>
<dbReference type="PANTHER" id="PTHR31727:SF6">
    <property type="entry name" value="OLEOYL-ACYL CARRIER PROTEIN THIOESTERASE 1, CHLOROPLASTIC"/>
    <property type="match status" value="1"/>
</dbReference>
<accession>A0A9D1RTY3</accession>
<keyword evidence="5" id="KW-0809">Transit peptide</keyword>
<evidence type="ECO:0000313" key="11">
    <source>
        <dbReference type="Proteomes" id="UP000824192"/>
    </source>
</evidence>
<dbReference type="PANTHER" id="PTHR31727">
    <property type="entry name" value="OLEOYL-ACYL CARRIER PROTEIN THIOESTERASE 1, CHLOROPLASTIC"/>
    <property type="match status" value="1"/>
</dbReference>
<evidence type="ECO:0000256" key="3">
    <source>
        <dbReference type="ARBA" id="ARBA00022801"/>
    </source>
</evidence>
<dbReference type="Proteomes" id="UP000824192">
    <property type="component" value="Unassembled WGS sequence"/>
</dbReference>
<dbReference type="AlphaFoldDB" id="A0A9D1RTY3"/>
<keyword evidence="7" id="KW-0275">Fatty acid biosynthesis</keyword>
<dbReference type="InterPro" id="IPR045023">
    <property type="entry name" value="FATA/B"/>
</dbReference>
<feature type="domain" description="Acyl-ACP thioesterase N-terminal hotdog" evidence="8">
    <location>
        <begin position="5"/>
        <end position="122"/>
    </location>
</feature>
<reference evidence="10" key="1">
    <citation type="journal article" date="2021" name="PeerJ">
        <title>Extensive microbial diversity within the chicken gut microbiome revealed by metagenomics and culture.</title>
        <authorList>
            <person name="Gilroy R."/>
            <person name="Ravi A."/>
            <person name="Getino M."/>
            <person name="Pursley I."/>
            <person name="Horton D.L."/>
            <person name="Alikhan N.F."/>
            <person name="Baker D."/>
            <person name="Gharbi K."/>
            <person name="Hall N."/>
            <person name="Watson M."/>
            <person name="Adriaenssens E.M."/>
            <person name="Foster-Nyarko E."/>
            <person name="Jarju S."/>
            <person name="Secka A."/>
            <person name="Antonio M."/>
            <person name="Oren A."/>
            <person name="Chaudhuri R.R."/>
            <person name="La Ragione R."/>
            <person name="Hildebrand F."/>
            <person name="Pallen M.J."/>
        </authorList>
    </citation>
    <scope>NUCLEOTIDE SEQUENCE</scope>
    <source>
        <strain evidence="10">ChiGjej6B6-1540</strain>
    </source>
</reference>
<dbReference type="GO" id="GO:0000036">
    <property type="term" value="F:acyl carrier activity"/>
    <property type="evidence" value="ECO:0007669"/>
    <property type="project" value="TreeGrafter"/>
</dbReference>
<comment type="caution">
    <text evidence="10">The sequence shown here is derived from an EMBL/GenBank/DDBJ whole genome shotgun (WGS) entry which is preliminary data.</text>
</comment>
<keyword evidence="4" id="KW-0276">Fatty acid metabolism</keyword>
<keyword evidence="3" id="KW-0378">Hydrolase</keyword>
<dbReference type="Pfam" id="PF20791">
    <property type="entry name" value="Acyl-ACP_TE_C"/>
    <property type="match status" value="1"/>
</dbReference>
<dbReference type="Gene3D" id="3.10.129.10">
    <property type="entry name" value="Hotdog Thioesterase"/>
    <property type="match status" value="1"/>
</dbReference>
<comment type="similarity">
    <text evidence="1">Belongs to the acyl-ACP thioesterase family.</text>
</comment>
<dbReference type="Pfam" id="PF01643">
    <property type="entry name" value="Acyl-ACP_TE"/>
    <property type="match status" value="1"/>
</dbReference>
<dbReference type="SUPFAM" id="SSF54637">
    <property type="entry name" value="Thioesterase/thiol ester dehydrase-isomerase"/>
    <property type="match status" value="2"/>
</dbReference>
<evidence type="ECO:0000256" key="4">
    <source>
        <dbReference type="ARBA" id="ARBA00022832"/>
    </source>
</evidence>